<proteinExistence type="predicted"/>
<sequence>TFEKSVQSPKDDNTCAYQGYCLVSRISWKNTHQLLARLINFFLLDIRLNQRTGQKDYIDCLLGSHGIILIDYPEKGTTITSAYYSSLLDRLKIELQEKCPRFGHEKFLFHHGNAPAHNSAIVVA</sequence>
<feature type="non-terminal residue" evidence="1">
    <location>
        <position position="124"/>
    </location>
</feature>
<accession>A0A0K2VGN5</accession>
<dbReference type="InterPro" id="IPR001888">
    <property type="entry name" value="Transposase_1"/>
</dbReference>
<name>A0A0K2VGN5_LEPSM</name>
<dbReference type="GO" id="GO:0003676">
    <property type="term" value="F:nucleic acid binding"/>
    <property type="evidence" value="ECO:0007669"/>
    <property type="project" value="InterPro"/>
</dbReference>
<evidence type="ECO:0000313" key="1">
    <source>
        <dbReference type="EMBL" id="CDW49116.1"/>
    </source>
</evidence>
<reference evidence="1" key="1">
    <citation type="submission" date="2014-05" db="EMBL/GenBank/DDBJ databases">
        <authorList>
            <person name="Chronopoulou M."/>
        </authorList>
    </citation>
    <scope>NUCLEOTIDE SEQUENCE</scope>
    <source>
        <tissue evidence="1">Whole organism</tissue>
    </source>
</reference>
<dbReference type="InterPro" id="IPR036397">
    <property type="entry name" value="RNaseH_sf"/>
</dbReference>
<dbReference type="Pfam" id="PF01359">
    <property type="entry name" value="Transposase_1"/>
    <property type="match status" value="1"/>
</dbReference>
<feature type="non-terminal residue" evidence="1">
    <location>
        <position position="1"/>
    </location>
</feature>
<dbReference type="AlphaFoldDB" id="A0A0K2VGN5"/>
<protein>
    <submittedName>
        <fullName evidence="1">Uncharacterized protein</fullName>
    </submittedName>
</protein>
<dbReference type="EMBL" id="HACA01031755">
    <property type="protein sequence ID" value="CDW49116.1"/>
    <property type="molecule type" value="Transcribed_RNA"/>
</dbReference>
<organism evidence="1">
    <name type="scientific">Lepeophtheirus salmonis</name>
    <name type="common">Salmon louse</name>
    <name type="synonym">Caligus salmonis</name>
    <dbReference type="NCBI Taxonomy" id="72036"/>
    <lineage>
        <taxon>Eukaryota</taxon>
        <taxon>Metazoa</taxon>
        <taxon>Ecdysozoa</taxon>
        <taxon>Arthropoda</taxon>
        <taxon>Crustacea</taxon>
        <taxon>Multicrustacea</taxon>
        <taxon>Hexanauplia</taxon>
        <taxon>Copepoda</taxon>
        <taxon>Siphonostomatoida</taxon>
        <taxon>Caligidae</taxon>
        <taxon>Lepeophtheirus</taxon>
    </lineage>
</organism>
<dbReference type="Gene3D" id="3.30.420.10">
    <property type="entry name" value="Ribonuclease H-like superfamily/Ribonuclease H"/>
    <property type="match status" value="1"/>
</dbReference>